<proteinExistence type="predicted"/>
<evidence type="ECO:0000256" key="2">
    <source>
        <dbReference type="ARBA" id="ARBA00022801"/>
    </source>
</evidence>
<accession>A0ABS6DX24</accession>
<keyword evidence="7" id="KW-1185">Reference proteome</keyword>
<evidence type="ECO:0000313" key="7">
    <source>
        <dbReference type="Proteomes" id="UP001196301"/>
    </source>
</evidence>
<organism evidence="6 7">
    <name type="scientific">Intestinibacter bartlettii</name>
    <dbReference type="NCBI Taxonomy" id="261299"/>
    <lineage>
        <taxon>Bacteria</taxon>
        <taxon>Bacillati</taxon>
        <taxon>Bacillota</taxon>
        <taxon>Clostridia</taxon>
        <taxon>Peptostreptococcales</taxon>
        <taxon>Peptostreptococcaceae</taxon>
        <taxon>Intestinibacter</taxon>
    </lineage>
</organism>
<keyword evidence="2" id="KW-0378">Hydrolase</keyword>
<keyword evidence="3" id="KW-0347">Helicase</keyword>
<dbReference type="EMBL" id="JAHLOQ010000012">
    <property type="protein sequence ID" value="MBU5335958.1"/>
    <property type="molecule type" value="Genomic_DNA"/>
</dbReference>
<evidence type="ECO:0000256" key="1">
    <source>
        <dbReference type="ARBA" id="ARBA00022741"/>
    </source>
</evidence>
<dbReference type="Pfam" id="PF00580">
    <property type="entry name" value="UvrD-helicase"/>
    <property type="match status" value="1"/>
</dbReference>
<dbReference type="Proteomes" id="UP001196301">
    <property type="component" value="Unassembled WGS sequence"/>
</dbReference>
<protein>
    <recommendedName>
        <fullName evidence="5">UvrD-like helicase ATP-binding domain-containing protein</fullName>
    </recommendedName>
</protein>
<evidence type="ECO:0000313" key="6">
    <source>
        <dbReference type="EMBL" id="MBU5335958.1"/>
    </source>
</evidence>
<gene>
    <name evidence="6" type="ORF">KQI20_05855</name>
</gene>
<dbReference type="RefSeq" id="WP_216569092.1">
    <property type="nucleotide sequence ID" value="NZ_JAHLOQ010000012.1"/>
</dbReference>
<evidence type="ECO:0000256" key="4">
    <source>
        <dbReference type="ARBA" id="ARBA00022840"/>
    </source>
</evidence>
<keyword evidence="4" id="KW-0067">ATP-binding</keyword>
<evidence type="ECO:0000259" key="5">
    <source>
        <dbReference type="Pfam" id="PF00580"/>
    </source>
</evidence>
<feature type="domain" description="UvrD-like helicase ATP-binding" evidence="5">
    <location>
        <begin position="76"/>
        <end position="242"/>
    </location>
</feature>
<name>A0ABS6DX24_9FIRM</name>
<keyword evidence="1" id="KW-0547">Nucleotide-binding</keyword>
<reference evidence="6 7" key="1">
    <citation type="submission" date="2021-06" db="EMBL/GenBank/DDBJ databases">
        <authorList>
            <person name="Sun Q."/>
            <person name="Li D."/>
        </authorList>
    </citation>
    <scope>NUCLEOTIDE SEQUENCE [LARGE SCALE GENOMIC DNA]</scope>
    <source>
        <strain evidence="6 7">N19</strain>
    </source>
</reference>
<sequence>MITKLQRRNEIIDRYIEIVKTNNFKSSDILVFVDNNVTRLNYTRQLDMSISEEFKICTYSQFVRSEITTYWPIISDACSKIVKKSLVPTFISTNLKTYIFEKKVEEKRNKNNYFDDITGTNKSIASNIMNNLDHSIYNQIDYKKIGQKIYNSKANKDNIQDKSYIEMNEVIEEYMNEMISNSMVDDSISVYLYNKYLLKNELYIEQLTNRYKYLFVDDSQNISVSQADLIKFFDKKEKEIYLYLDETRYFSSFIKNDIKYLYNELLDEKEDYSNIGIFDLVNMPAKTLLDQSSQLYGEMIDKISQKIELLVEGGISKKDIVVINPINTPVLDYEISNKLKIKNINILNTKKMNKIIDYPYGNLLYVAVAIYCKLQQYIKEEELINFIQILFNLNRIKSYKIYKNRDKEEEYKQIIQYIDERRKEELSIGEFLTKFYIDKVLNLKDGRKNVSICKNIIAENESFIDSLNKLNLKNNRDADEVFIISLKKFIKDYFVARDIEELKEKDAVLITTPYSYIANNINRKIQIWVDIGSNTWNMKIEKDLSNPLVLKKSFEDGNIYTAEIEENYKKYYLYNTAYNLLKYAQDVYAYKSDYSINGYIQEGGLYSLILRLTNKGGDACE</sequence>
<evidence type="ECO:0000256" key="3">
    <source>
        <dbReference type="ARBA" id="ARBA00022806"/>
    </source>
</evidence>
<comment type="caution">
    <text evidence="6">The sequence shown here is derived from an EMBL/GenBank/DDBJ whole genome shotgun (WGS) entry which is preliminary data.</text>
</comment>
<dbReference type="InterPro" id="IPR014016">
    <property type="entry name" value="UvrD-like_ATP-bd"/>
</dbReference>